<dbReference type="RefSeq" id="WP_061567365.1">
    <property type="nucleotide sequence ID" value="NZ_LQYV01000057.1"/>
</dbReference>
<accession>A0A150MRR9</accession>
<comment type="caution">
    <text evidence="9">The sequence shown here is derived from an EMBL/GenBank/DDBJ whole genome shotgun (WGS) entry which is preliminary data.</text>
</comment>
<keyword evidence="7 8" id="KW-0472">Membrane</keyword>
<evidence type="ECO:0000256" key="8">
    <source>
        <dbReference type="SAM" id="Phobius"/>
    </source>
</evidence>
<feature type="transmembrane region" description="Helical" evidence="8">
    <location>
        <begin position="78"/>
        <end position="95"/>
    </location>
</feature>
<comment type="similarity">
    <text evidence="2">Belongs to the amino acid-polyamine-organocation (APC) superfamily. Spore germination protein (SGP) (TC 2.A.3.9) family.</text>
</comment>
<keyword evidence="5 8" id="KW-0812">Transmembrane</keyword>
<dbReference type="Proteomes" id="UP000075424">
    <property type="component" value="Unassembled WGS sequence"/>
</dbReference>
<feature type="transmembrane region" description="Helical" evidence="8">
    <location>
        <begin position="185"/>
        <end position="204"/>
    </location>
</feature>
<feature type="transmembrane region" description="Helical" evidence="8">
    <location>
        <begin position="269"/>
        <end position="294"/>
    </location>
</feature>
<dbReference type="AlphaFoldDB" id="A0A150MRR9"/>
<feature type="transmembrane region" description="Helical" evidence="8">
    <location>
        <begin position="36"/>
        <end position="57"/>
    </location>
</feature>
<evidence type="ECO:0000313" key="10">
    <source>
        <dbReference type="Proteomes" id="UP000075424"/>
    </source>
</evidence>
<evidence type="ECO:0000256" key="1">
    <source>
        <dbReference type="ARBA" id="ARBA00004141"/>
    </source>
</evidence>
<evidence type="ECO:0000256" key="6">
    <source>
        <dbReference type="ARBA" id="ARBA00022989"/>
    </source>
</evidence>
<dbReference type="GO" id="GO:0009847">
    <property type="term" value="P:spore germination"/>
    <property type="evidence" value="ECO:0007669"/>
    <property type="project" value="InterPro"/>
</dbReference>
<feature type="transmembrane region" description="Helical" evidence="8">
    <location>
        <begin position="216"/>
        <end position="241"/>
    </location>
</feature>
<dbReference type="GO" id="GO:0016020">
    <property type="term" value="C:membrane"/>
    <property type="evidence" value="ECO:0007669"/>
    <property type="project" value="UniProtKB-SubCell"/>
</dbReference>
<comment type="subcellular location">
    <subcellularLocation>
        <location evidence="1">Membrane</location>
        <topology evidence="1">Multi-pass membrane protein</topology>
    </subcellularLocation>
</comment>
<evidence type="ECO:0000256" key="2">
    <source>
        <dbReference type="ARBA" id="ARBA00007998"/>
    </source>
</evidence>
<evidence type="ECO:0000256" key="7">
    <source>
        <dbReference type="ARBA" id="ARBA00023136"/>
    </source>
</evidence>
<evidence type="ECO:0000256" key="5">
    <source>
        <dbReference type="ARBA" id="ARBA00022692"/>
    </source>
</evidence>
<dbReference type="InterPro" id="IPR004761">
    <property type="entry name" value="Spore_GerAB"/>
</dbReference>
<dbReference type="PATRIC" id="fig|1422.18.peg.3213"/>
<sequence>MEHSKINMRQLFVLIVLFEHGSAIVIPLGASAKQDAWIAILLSLVLGLLLILVYERLFHYYPDQPLTSYVTHIVGKPLGKVLAVLYITYFFHIAARVLRDFGELLLTFAYPETPLFVLNALMAMTVMYGAYKGIEVLARTGELLYTLLHILAVVGFILVIASGVVDLTQLQPVLEEGWKRVWKTVFTETLYVPFGEMIVFTMLFPYLNRPEKARRAAVAGMVLTGINLAIIMVVNTAVLGADAVSRSSFPLLDTIRRIRVAHFLERLDVFFMVALVIGGFFKVSIFFYAGIVGVAHVFGFSNHQRLVYAFGVLVLLWSVAMASNYWEHIHEGLKIVTFYLHIPMQIIIPVLLLVIAAIRRRFGQSAK</sequence>
<keyword evidence="3" id="KW-0813">Transport</keyword>
<dbReference type="Pfam" id="PF03845">
    <property type="entry name" value="Spore_permease"/>
    <property type="match status" value="1"/>
</dbReference>
<evidence type="ECO:0000256" key="3">
    <source>
        <dbReference type="ARBA" id="ARBA00022448"/>
    </source>
</evidence>
<feature type="transmembrane region" description="Helical" evidence="8">
    <location>
        <begin position="338"/>
        <end position="358"/>
    </location>
</feature>
<organism evidence="9 10">
    <name type="scientific">Geobacillus stearothermophilus</name>
    <name type="common">Bacillus stearothermophilus</name>
    <dbReference type="NCBI Taxonomy" id="1422"/>
    <lineage>
        <taxon>Bacteria</taxon>
        <taxon>Bacillati</taxon>
        <taxon>Bacillota</taxon>
        <taxon>Bacilli</taxon>
        <taxon>Bacillales</taxon>
        <taxon>Anoxybacillaceae</taxon>
        <taxon>Geobacillus</taxon>
    </lineage>
</organism>
<feature type="transmembrane region" description="Helical" evidence="8">
    <location>
        <begin position="115"/>
        <end position="131"/>
    </location>
</feature>
<name>A0A150MRR9_GEOSE</name>
<proteinExistence type="inferred from homology"/>
<feature type="transmembrane region" description="Helical" evidence="8">
    <location>
        <begin position="12"/>
        <end position="30"/>
    </location>
</feature>
<keyword evidence="6 8" id="KW-1133">Transmembrane helix</keyword>
<dbReference type="PANTHER" id="PTHR34975">
    <property type="entry name" value="SPORE GERMINATION PROTEIN A2"/>
    <property type="match status" value="1"/>
</dbReference>
<dbReference type="EMBL" id="LQYV01000057">
    <property type="protein sequence ID" value="KYD27119.1"/>
    <property type="molecule type" value="Genomic_DNA"/>
</dbReference>
<feature type="transmembrane region" description="Helical" evidence="8">
    <location>
        <begin position="306"/>
        <end position="326"/>
    </location>
</feature>
<gene>
    <name evidence="9" type="ORF">B4109_1413</name>
</gene>
<dbReference type="NCBIfam" id="TIGR00912">
    <property type="entry name" value="2A0309"/>
    <property type="match status" value="1"/>
</dbReference>
<protein>
    <submittedName>
        <fullName evidence="9">Uncharacterized protein</fullName>
    </submittedName>
</protein>
<evidence type="ECO:0000256" key="4">
    <source>
        <dbReference type="ARBA" id="ARBA00022544"/>
    </source>
</evidence>
<feature type="transmembrane region" description="Helical" evidence="8">
    <location>
        <begin position="143"/>
        <end position="165"/>
    </location>
</feature>
<dbReference type="PANTHER" id="PTHR34975:SF2">
    <property type="entry name" value="SPORE GERMINATION PROTEIN A2"/>
    <property type="match status" value="1"/>
</dbReference>
<keyword evidence="4" id="KW-0309">Germination</keyword>
<reference evidence="9 10" key="1">
    <citation type="submission" date="2016-01" db="EMBL/GenBank/DDBJ databases">
        <title>Draft Genome Sequences of Seven Thermophilic Sporeformers Isolated from Foods.</title>
        <authorList>
            <person name="Berendsen E.M."/>
            <person name="Wells-Bennik M.H."/>
            <person name="Krawcyk A.O."/>
            <person name="De Jong A."/>
            <person name="Holsappel S."/>
            <person name="Eijlander R.T."/>
            <person name="Kuipers O.P."/>
        </authorList>
    </citation>
    <scope>NUCLEOTIDE SEQUENCE [LARGE SCALE GENOMIC DNA]</scope>
    <source>
        <strain evidence="9 10">B4109</strain>
    </source>
</reference>
<evidence type="ECO:0000313" key="9">
    <source>
        <dbReference type="EMBL" id="KYD27119.1"/>
    </source>
</evidence>